<dbReference type="EMBL" id="CP014924">
    <property type="protein sequence ID" value="ANZ66374.1"/>
    <property type="molecule type" value="Genomic_DNA"/>
</dbReference>
<dbReference type="KEGG" id="lpd:AYR62_12730"/>
<dbReference type="AlphaFoldDB" id="A0A1B2IWD1"/>
<proteinExistence type="predicted"/>
<evidence type="ECO:0000313" key="2">
    <source>
        <dbReference type="Proteomes" id="UP000093267"/>
    </source>
</evidence>
<dbReference type="STRING" id="240427.AYR62_12730"/>
<organism evidence="1 2">
    <name type="scientific">Secundilactobacillus paracollinoides</name>
    <dbReference type="NCBI Taxonomy" id="240427"/>
    <lineage>
        <taxon>Bacteria</taxon>
        <taxon>Bacillati</taxon>
        <taxon>Bacillota</taxon>
        <taxon>Bacilli</taxon>
        <taxon>Lactobacillales</taxon>
        <taxon>Lactobacillaceae</taxon>
        <taxon>Secundilactobacillus</taxon>
    </lineage>
</organism>
<sequence>MAALLMLSLTGCHAPHTSGAANQQNEHQQRHHGDIDGIKLRQWVLPNFNKTMQTTDQLVADASNHSQVPASLGDDLDDYSHEREAVIDYFEDYRGHNITVGTAAVYDCDELVTVAQDVDRASRHHESLKVPLQQYTTARQALLTDEATINRLSNYS</sequence>
<gene>
    <name evidence="1" type="ORF">AYR63_03950</name>
</gene>
<reference evidence="1 2" key="1">
    <citation type="submission" date="2016-03" db="EMBL/GenBank/DDBJ databases">
        <title>Pediococcus and Lactobacillus from brewery environment - whole genome sequencing and assembly.</title>
        <authorList>
            <person name="Behr J."/>
            <person name="Geissler A.J."/>
            <person name="Vogel R.F."/>
        </authorList>
    </citation>
    <scope>NUCLEOTIDE SEQUENCE [LARGE SCALE GENOMIC DNA]</scope>
    <source>
        <strain evidence="1 2">TMW 1.1995</strain>
    </source>
</reference>
<protein>
    <recommendedName>
        <fullName evidence="3">Lipoprotein</fullName>
    </recommendedName>
</protein>
<evidence type="ECO:0008006" key="3">
    <source>
        <dbReference type="Google" id="ProtNLM"/>
    </source>
</evidence>
<name>A0A1B2IWD1_9LACO</name>
<dbReference type="Proteomes" id="UP000093267">
    <property type="component" value="Chromosome"/>
</dbReference>
<evidence type="ECO:0000313" key="1">
    <source>
        <dbReference type="EMBL" id="ANZ66374.1"/>
    </source>
</evidence>
<accession>A0A1B2IWD1</accession>
<keyword evidence="2" id="KW-1185">Reference proteome</keyword>